<gene>
    <name evidence="2" type="ORF">SK128_001857</name>
</gene>
<evidence type="ECO:0000313" key="3">
    <source>
        <dbReference type="Proteomes" id="UP001381693"/>
    </source>
</evidence>
<organism evidence="2 3">
    <name type="scientific">Halocaridina rubra</name>
    <name type="common">Hawaiian red shrimp</name>
    <dbReference type="NCBI Taxonomy" id="373956"/>
    <lineage>
        <taxon>Eukaryota</taxon>
        <taxon>Metazoa</taxon>
        <taxon>Ecdysozoa</taxon>
        <taxon>Arthropoda</taxon>
        <taxon>Crustacea</taxon>
        <taxon>Multicrustacea</taxon>
        <taxon>Malacostraca</taxon>
        <taxon>Eumalacostraca</taxon>
        <taxon>Eucarida</taxon>
        <taxon>Decapoda</taxon>
        <taxon>Pleocyemata</taxon>
        <taxon>Caridea</taxon>
        <taxon>Atyoidea</taxon>
        <taxon>Atyidae</taxon>
        <taxon>Halocaridina</taxon>
    </lineage>
</organism>
<dbReference type="EMBL" id="JAXCGZ010007649">
    <property type="protein sequence ID" value="KAK7078842.1"/>
    <property type="molecule type" value="Genomic_DNA"/>
</dbReference>
<sequence length="73" mass="8157">LSLTSKSRAVFFPGSNLASGSKVPESKSSDTTSPTNPHENSTPQVNIFISFLFSCWMEKVMETQLLWEETEML</sequence>
<comment type="caution">
    <text evidence="2">The sequence shown here is derived from an EMBL/GenBank/DDBJ whole genome shotgun (WGS) entry which is preliminary data.</text>
</comment>
<evidence type="ECO:0000313" key="2">
    <source>
        <dbReference type="EMBL" id="KAK7078842.1"/>
    </source>
</evidence>
<dbReference type="Proteomes" id="UP001381693">
    <property type="component" value="Unassembled WGS sequence"/>
</dbReference>
<feature type="region of interest" description="Disordered" evidence="1">
    <location>
        <begin position="14"/>
        <end position="42"/>
    </location>
</feature>
<protein>
    <submittedName>
        <fullName evidence="2">Uncharacterized protein</fullName>
    </submittedName>
</protein>
<dbReference type="AlphaFoldDB" id="A0AAN8X937"/>
<feature type="compositionally biased region" description="Polar residues" evidence="1">
    <location>
        <begin position="29"/>
        <end position="42"/>
    </location>
</feature>
<name>A0AAN8X937_HALRR</name>
<accession>A0AAN8X937</accession>
<feature type="non-terminal residue" evidence="2">
    <location>
        <position position="1"/>
    </location>
</feature>
<proteinExistence type="predicted"/>
<keyword evidence="3" id="KW-1185">Reference proteome</keyword>
<reference evidence="2 3" key="1">
    <citation type="submission" date="2023-11" db="EMBL/GenBank/DDBJ databases">
        <title>Halocaridina rubra genome assembly.</title>
        <authorList>
            <person name="Smith C."/>
        </authorList>
    </citation>
    <scope>NUCLEOTIDE SEQUENCE [LARGE SCALE GENOMIC DNA]</scope>
    <source>
        <strain evidence="2">EP-1</strain>
        <tissue evidence="2">Whole</tissue>
    </source>
</reference>
<evidence type="ECO:0000256" key="1">
    <source>
        <dbReference type="SAM" id="MobiDB-lite"/>
    </source>
</evidence>